<dbReference type="EMBL" id="BRVO01000002">
    <property type="protein sequence ID" value="GLB49702.1"/>
    <property type="molecule type" value="Genomic_DNA"/>
</dbReference>
<accession>A0ABQ5MK40</accession>
<evidence type="ECO:0000256" key="1">
    <source>
        <dbReference type="SAM" id="Phobius"/>
    </source>
</evidence>
<evidence type="ECO:0000313" key="4">
    <source>
        <dbReference type="Proteomes" id="UP001143543"/>
    </source>
</evidence>
<gene>
    <name evidence="3" type="ORF">Y10_20700</name>
</gene>
<keyword evidence="4" id="KW-1185">Reference proteome</keyword>
<proteinExistence type="predicted"/>
<name>A0ABQ5MK40_9FLAO</name>
<protein>
    <recommendedName>
        <fullName evidence="2">DUF6787 domain-containing protein</fullName>
    </recommendedName>
</protein>
<keyword evidence="1" id="KW-0812">Transmembrane</keyword>
<organism evidence="3 4">
    <name type="scientific">Neptunitalea lumnitzerae</name>
    <dbReference type="NCBI Taxonomy" id="2965509"/>
    <lineage>
        <taxon>Bacteria</taxon>
        <taxon>Pseudomonadati</taxon>
        <taxon>Bacteroidota</taxon>
        <taxon>Flavobacteriia</taxon>
        <taxon>Flavobacteriales</taxon>
        <taxon>Flavobacteriaceae</taxon>
        <taxon>Neptunitalea</taxon>
    </lineage>
</organism>
<dbReference type="Pfam" id="PF20584">
    <property type="entry name" value="DUF6787"/>
    <property type="match status" value="1"/>
</dbReference>
<keyword evidence="1" id="KW-0472">Membrane</keyword>
<comment type="caution">
    <text evidence="3">The sequence shown here is derived from an EMBL/GenBank/DDBJ whole genome shotgun (WGS) entry which is preliminary data.</text>
</comment>
<sequence length="107" mass="12476">MSKSLKERWNVKSNLQFILILIVFAITGSTSAYIIRPIFNALGFSKDVLGTGWYWSIVYFIIELIAILPIYFPLLLLVGTLFGQYKFFWAFEKRMFTRLFSSNTSKN</sequence>
<evidence type="ECO:0000259" key="2">
    <source>
        <dbReference type="Pfam" id="PF20584"/>
    </source>
</evidence>
<feature type="transmembrane region" description="Helical" evidence="1">
    <location>
        <begin position="56"/>
        <end position="85"/>
    </location>
</feature>
<dbReference type="Proteomes" id="UP001143543">
    <property type="component" value="Unassembled WGS sequence"/>
</dbReference>
<dbReference type="InterPro" id="IPR046714">
    <property type="entry name" value="DUF6787"/>
</dbReference>
<reference evidence="3" key="1">
    <citation type="submission" date="2022-07" db="EMBL/GenBank/DDBJ databases">
        <title>Taxonomy of Novel Oxalotrophic and Methylotrophic Bacteria.</title>
        <authorList>
            <person name="Sahin N."/>
            <person name="Tani A."/>
        </authorList>
    </citation>
    <scope>NUCLEOTIDE SEQUENCE</scope>
    <source>
        <strain evidence="3">Y10</strain>
    </source>
</reference>
<dbReference type="RefSeq" id="WP_281765328.1">
    <property type="nucleotide sequence ID" value="NZ_BRVO01000002.1"/>
</dbReference>
<feature type="domain" description="DUF6787" evidence="2">
    <location>
        <begin position="19"/>
        <end position="100"/>
    </location>
</feature>
<evidence type="ECO:0000313" key="3">
    <source>
        <dbReference type="EMBL" id="GLB49702.1"/>
    </source>
</evidence>
<keyword evidence="1" id="KW-1133">Transmembrane helix</keyword>